<dbReference type="PIRSF" id="PIRSF006439">
    <property type="entry name" value="Indolepyruvate_ferr_oxidored"/>
    <property type="match status" value="1"/>
</dbReference>
<dbReference type="InterPro" id="IPR011766">
    <property type="entry name" value="TPP_enzyme_TPP-bd"/>
</dbReference>
<accession>A0ABT2ETF8</accession>
<comment type="catalytic activity">
    <reaction evidence="12 13">
        <text>indole-3-pyruvate + 2 oxidized [2Fe-2S]-[ferredoxin] + CoA = (indol-3-yl)acetyl-CoA + 2 reduced [2Fe-2S]-[ferredoxin] + CO2 + H(+)</text>
        <dbReference type="Rhea" id="RHEA:12645"/>
        <dbReference type="Rhea" id="RHEA-COMP:10000"/>
        <dbReference type="Rhea" id="RHEA-COMP:10001"/>
        <dbReference type="ChEBI" id="CHEBI:15378"/>
        <dbReference type="ChEBI" id="CHEBI:16526"/>
        <dbReference type="ChEBI" id="CHEBI:17640"/>
        <dbReference type="ChEBI" id="CHEBI:33737"/>
        <dbReference type="ChEBI" id="CHEBI:33738"/>
        <dbReference type="ChEBI" id="CHEBI:57271"/>
        <dbReference type="ChEBI" id="CHEBI:57287"/>
        <dbReference type="EC" id="1.2.7.8"/>
    </reaction>
</comment>
<sequence>MMTKSMTGEEALALGAMMAGVRFVTGYPGTPSKGIFKALQEFSPTLPHPVHFHWATNEKVALELAIGATLAGIPSLVCVKSVGANVLLDALMTVNLTGVPSPLVIALGDDPSAWVSQNEQDSRWLALMSELPLIEPTRIEDAAEIMHTAFQLSADLNLPVIVRFTRSFALARKEVPKVNLQPVTFSLSNPLPSIASGGNAITLHARLQEKLRFAEQWANEFKFNRKNGDGTIAILAVGPCVEKVDEVLDLLSQQSQQFDVTVLKLATSFPLPRRWLLDNLAGKTVALVIEEGMPFVEMQLKALLQESRQTIAVRGKLTGDLPSVGELTLRQIGKALRNFLPLSSEIVSQLPDPQRQQGFTLKFCDGCPYPPFLDQLVKTAQEMGVELVVSADPGCAIVAIGEPYRLVQIKHSMGGSVNFVASMAKFERSPNRRYIALVGDSDFFHSAFNGIVNAVWWKVPMGLVILDNGGAAFTGGQPHPGSGFNASNEFAQPVQIERLLSALDIPVQVVSSHDSENLPTATKWLLDYGNEIRALILREPCPFVPVWTQEGLKPLKTNGKIVGE</sequence>
<feature type="domain" description="Thiamine pyrophosphate enzyme TPP-binding" evidence="15">
    <location>
        <begin position="413"/>
        <end position="525"/>
    </location>
</feature>
<comment type="subunit">
    <text evidence="2">Heterodimer of the IorA and IorB subunits.</text>
</comment>
<name>A0ABT2ETF8_9BACT</name>
<dbReference type="PANTHER" id="PTHR32154">
    <property type="entry name" value="PYRUVATE-FLAVODOXIN OXIDOREDUCTASE-RELATED"/>
    <property type="match status" value="1"/>
</dbReference>
<dbReference type="Proteomes" id="UP001204798">
    <property type="component" value="Unassembled WGS sequence"/>
</dbReference>
<evidence type="ECO:0000256" key="7">
    <source>
        <dbReference type="ARBA" id="ARBA00022982"/>
    </source>
</evidence>
<dbReference type="EMBL" id="JANUCP010000004">
    <property type="protein sequence ID" value="MCS3920170.1"/>
    <property type="molecule type" value="Genomic_DNA"/>
</dbReference>
<dbReference type="Pfam" id="PF01855">
    <property type="entry name" value="POR_N"/>
    <property type="match status" value="1"/>
</dbReference>
<keyword evidence="13" id="KW-0479">Metal-binding</keyword>
<keyword evidence="10 13" id="KW-0411">Iron-sulfur</keyword>
<comment type="function">
    <text evidence="1 13">Catalyzes the ferredoxin-dependent oxidative decarboxylation of arylpyruvates.</text>
</comment>
<dbReference type="RefSeq" id="WP_259098054.1">
    <property type="nucleotide sequence ID" value="NZ_CP130454.1"/>
</dbReference>
<dbReference type="Pfam" id="PF02775">
    <property type="entry name" value="TPP_enzyme_C"/>
    <property type="match status" value="1"/>
</dbReference>
<evidence type="ECO:0000256" key="13">
    <source>
        <dbReference type="PIRNR" id="PIRNR006439"/>
    </source>
</evidence>
<evidence type="ECO:0000256" key="1">
    <source>
        <dbReference type="ARBA" id="ARBA00002995"/>
    </source>
</evidence>
<evidence type="ECO:0000259" key="15">
    <source>
        <dbReference type="Pfam" id="PF02775"/>
    </source>
</evidence>
<evidence type="ECO:0000259" key="14">
    <source>
        <dbReference type="Pfam" id="PF01855"/>
    </source>
</evidence>
<evidence type="ECO:0000256" key="5">
    <source>
        <dbReference type="ARBA" id="ARBA00022448"/>
    </source>
</evidence>
<dbReference type="InterPro" id="IPR050722">
    <property type="entry name" value="Pyruvate:ferred/Flavod_OxRd"/>
</dbReference>
<protein>
    <recommendedName>
        <fullName evidence="4 13">Indolepyruvate oxidoreductase subunit IorA</fullName>
        <shortName evidence="13">IOR</shortName>
        <ecNumber evidence="3 13">1.2.7.8</ecNumber>
    </recommendedName>
    <alternativeName>
        <fullName evidence="11 13">Indolepyruvate ferredoxin oxidoreductase subunit alpha</fullName>
    </alternativeName>
</protein>
<dbReference type="EC" id="1.2.7.8" evidence="3 13"/>
<evidence type="ECO:0000313" key="16">
    <source>
        <dbReference type="EMBL" id="MCS3920170.1"/>
    </source>
</evidence>
<keyword evidence="17" id="KW-1185">Reference proteome</keyword>
<keyword evidence="7 13" id="KW-0249">Electron transport</keyword>
<dbReference type="InterPro" id="IPR029061">
    <property type="entry name" value="THDP-binding"/>
</dbReference>
<evidence type="ECO:0000256" key="10">
    <source>
        <dbReference type="ARBA" id="ARBA00023014"/>
    </source>
</evidence>
<evidence type="ECO:0000256" key="4">
    <source>
        <dbReference type="ARBA" id="ARBA00017710"/>
    </source>
</evidence>
<evidence type="ECO:0000256" key="9">
    <source>
        <dbReference type="ARBA" id="ARBA00023004"/>
    </source>
</evidence>
<feature type="domain" description="Pyruvate flavodoxin/ferredoxin oxidoreductase pyrimidine binding" evidence="14">
    <location>
        <begin position="15"/>
        <end position="169"/>
    </location>
</feature>
<evidence type="ECO:0000256" key="8">
    <source>
        <dbReference type="ARBA" id="ARBA00023002"/>
    </source>
</evidence>
<keyword evidence="5 13" id="KW-0813">Transport</keyword>
<evidence type="ECO:0000313" key="17">
    <source>
        <dbReference type="Proteomes" id="UP001204798"/>
    </source>
</evidence>
<dbReference type="SUPFAM" id="SSF52518">
    <property type="entry name" value="Thiamin diphosphate-binding fold (THDP-binding)"/>
    <property type="match status" value="2"/>
</dbReference>
<keyword evidence="6 13" id="KW-0004">4Fe-4S</keyword>
<dbReference type="InterPro" id="IPR017721">
    <property type="entry name" value="IorA"/>
</dbReference>
<gene>
    <name evidence="16" type="ORF">M2350_002587</name>
</gene>
<keyword evidence="8 13" id="KW-0560">Oxidoreductase</keyword>
<dbReference type="InterPro" id="IPR002880">
    <property type="entry name" value="Pyrv_Fd/Flavodoxin_OxRdtase_N"/>
</dbReference>
<evidence type="ECO:0000256" key="12">
    <source>
        <dbReference type="ARBA" id="ARBA00048332"/>
    </source>
</evidence>
<evidence type="ECO:0000256" key="11">
    <source>
        <dbReference type="ARBA" id="ARBA00030514"/>
    </source>
</evidence>
<comment type="cofactor">
    <cofactor evidence="13">
        <name>[4Fe-4S] cluster</name>
        <dbReference type="ChEBI" id="CHEBI:49883"/>
    </cofactor>
    <text evidence="13">Binds 2 [4Fe-4S] clusters. In this family the first cluster has a non-standard and varying [4Fe-4S] binding motif CX(2)CX(2)CX(4-5)CP.</text>
</comment>
<organism evidence="16 17">
    <name type="scientific">Candidatus Fervidibacter sacchari</name>
    <dbReference type="NCBI Taxonomy" id="1448929"/>
    <lineage>
        <taxon>Bacteria</taxon>
        <taxon>Candidatus Fervidibacterota</taxon>
        <taxon>Candidatus Fervidibacter</taxon>
    </lineage>
</organism>
<dbReference type="InterPro" id="IPR009014">
    <property type="entry name" value="Transketo_C/PFOR_II"/>
</dbReference>
<proteinExistence type="predicted"/>
<keyword evidence="9 13" id="KW-0408">Iron</keyword>
<reference evidence="16 17" key="1">
    <citation type="submission" date="2022-08" db="EMBL/GenBank/DDBJ databases">
        <title>Bacterial and archaeal communities from various locations to study Microbial Dark Matter (Phase II).</title>
        <authorList>
            <person name="Stepanauskas R."/>
        </authorList>
    </citation>
    <scope>NUCLEOTIDE SEQUENCE [LARGE SCALE GENOMIC DNA]</scope>
    <source>
        <strain evidence="16 17">PD1</strain>
    </source>
</reference>
<dbReference type="Gene3D" id="3.40.50.970">
    <property type="match status" value="2"/>
</dbReference>
<dbReference type="CDD" id="cd07034">
    <property type="entry name" value="TPP_PYR_PFOR_IOR-alpha_like"/>
    <property type="match status" value="1"/>
</dbReference>
<evidence type="ECO:0000256" key="6">
    <source>
        <dbReference type="ARBA" id="ARBA00022485"/>
    </source>
</evidence>
<dbReference type="GO" id="GO:0043805">
    <property type="term" value="F:indolepyruvate ferredoxin oxidoreductase activity"/>
    <property type="evidence" value="ECO:0007669"/>
    <property type="project" value="UniProtKB-EC"/>
</dbReference>
<evidence type="ECO:0000256" key="3">
    <source>
        <dbReference type="ARBA" id="ARBA00012812"/>
    </source>
</evidence>
<evidence type="ECO:0000256" key="2">
    <source>
        <dbReference type="ARBA" id="ARBA00011238"/>
    </source>
</evidence>
<dbReference type="SUPFAM" id="SSF52922">
    <property type="entry name" value="TK C-terminal domain-like"/>
    <property type="match status" value="1"/>
</dbReference>
<dbReference type="PANTHER" id="PTHR32154:SF30">
    <property type="entry name" value="2-OXOACID OXIDOREDUCTASE (FERREDOXIN)"/>
    <property type="match status" value="1"/>
</dbReference>
<comment type="caution">
    <text evidence="16">The sequence shown here is derived from an EMBL/GenBank/DDBJ whole genome shotgun (WGS) entry which is preliminary data.</text>
</comment>